<gene>
    <name evidence="3" type="ORF">BAGA_00885</name>
</gene>
<dbReference type="PROSITE" id="PS51128">
    <property type="entry name" value="ZF_DKSA_2"/>
    <property type="match status" value="1"/>
</dbReference>
<feature type="coiled-coil region" evidence="2">
    <location>
        <begin position="2"/>
        <end position="29"/>
    </location>
</feature>
<dbReference type="Gene3D" id="1.20.120.910">
    <property type="entry name" value="DksA, coiled-coil domain"/>
    <property type="match status" value="1"/>
</dbReference>
<dbReference type="Proteomes" id="UP000027778">
    <property type="component" value="Unassembled WGS sequence"/>
</dbReference>
<accession>A0A073KTV0</accession>
<keyword evidence="2" id="KW-0175">Coiled coil</keyword>
<dbReference type="STRING" id="574375.AZF08_00985"/>
<dbReference type="PANTHER" id="PTHR33823">
    <property type="entry name" value="RNA POLYMERASE-BINDING TRANSCRIPTION FACTOR DKSA-RELATED"/>
    <property type="match status" value="1"/>
</dbReference>
<name>A0A073KTV0_9BACI</name>
<dbReference type="OrthoDB" id="2875147at2"/>
<dbReference type="RefSeq" id="WP_033672160.1">
    <property type="nucleotide sequence ID" value="NZ_JOTM01000001.1"/>
</dbReference>
<evidence type="ECO:0000256" key="2">
    <source>
        <dbReference type="SAM" id="Coils"/>
    </source>
</evidence>
<protein>
    <submittedName>
        <fullName evidence="3">Molecular chaperone DnaK</fullName>
    </submittedName>
</protein>
<reference evidence="3 4" key="1">
    <citation type="submission" date="2014-06" db="EMBL/GenBank/DDBJ databases">
        <title>Draft genome sequence of Bacillus gaemokensis JCM 15801 (MCCC 1A00707).</title>
        <authorList>
            <person name="Lai Q."/>
            <person name="Liu Y."/>
            <person name="Shao Z."/>
        </authorList>
    </citation>
    <scope>NUCLEOTIDE SEQUENCE [LARGE SCALE GENOMIC DNA]</scope>
    <source>
        <strain evidence="3 4">JCM 15801</strain>
    </source>
</reference>
<organism evidence="3 4">
    <name type="scientific">Bacillus gaemokensis</name>
    <dbReference type="NCBI Taxonomy" id="574375"/>
    <lineage>
        <taxon>Bacteria</taxon>
        <taxon>Bacillati</taxon>
        <taxon>Bacillota</taxon>
        <taxon>Bacilli</taxon>
        <taxon>Bacillales</taxon>
        <taxon>Bacillaceae</taxon>
        <taxon>Bacillus</taxon>
        <taxon>Bacillus cereus group</taxon>
    </lineage>
</organism>
<evidence type="ECO:0000313" key="3">
    <source>
        <dbReference type="EMBL" id="KEK25823.1"/>
    </source>
</evidence>
<sequence>MNEIYMEIREELQLMRKELQERLAKEAIETYQVEFGQELGYEPKEDEKKKLFLHDIREDLKDVERALFKMDIDMYGICEETGKYIPVKQMKTMPTARAISEFLYEKINV</sequence>
<proteinExistence type="predicted"/>
<dbReference type="InterPro" id="IPR016841">
    <property type="entry name" value="Tscrpt_reg_DksA-rel_prd"/>
</dbReference>
<evidence type="ECO:0000313" key="4">
    <source>
        <dbReference type="Proteomes" id="UP000027778"/>
    </source>
</evidence>
<dbReference type="AlphaFoldDB" id="A0A073KTV0"/>
<comment type="caution">
    <text evidence="1">Lacks conserved residue(s) required for the propagation of feature annotation.</text>
</comment>
<dbReference type="eggNOG" id="COG1734">
    <property type="taxonomic scope" value="Bacteria"/>
</dbReference>
<evidence type="ECO:0000256" key="1">
    <source>
        <dbReference type="PROSITE-ProRule" id="PRU00510"/>
    </source>
</evidence>
<comment type="caution">
    <text evidence="3">The sequence shown here is derived from an EMBL/GenBank/DDBJ whole genome shotgun (WGS) entry which is preliminary data.</text>
</comment>
<dbReference type="PANTHER" id="PTHR33823:SF5">
    <property type="entry name" value="DNAK SUPPRESSOR PROTEIN"/>
    <property type="match status" value="1"/>
</dbReference>
<keyword evidence="4" id="KW-1185">Reference proteome</keyword>
<dbReference type="PIRSF" id="PIRSF026544">
    <property type="entry name" value="DksA_homologue_prd"/>
    <property type="match status" value="1"/>
</dbReference>
<dbReference type="EMBL" id="JOTM01000001">
    <property type="protein sequence ID" value="KEK25823.1"/>
    <property type="molecule type" value="Genomic_DNA"/>
</dbReference>